<dbReference type="Proteomes" id="UP000242188">
    <property type="component" value="Unassembled WGS sequence"/>
</dbReference>
<accession>A0A210QSK7</accession>
<dbReference type="Gene3D" id="3.90.228.10">
    <property type="match status" value="1"/>
</dbReference>
<dbReference type="OrthoDB" id="10256774at2759"/>
<feature type="region of interest" description="Disordered" evidence="2">
    <location>
        <begin position="97"/>
        <end position="124"/>
    </location>
</feature>
<evidence type="ECO:0000313" key="5">
    <source>
        <dbReference type="Proteomes" id="UP000242188"/>
    </source>
</evidence>
<protein>
    <submittedName>
        <fullName evidence="4">Aprataxin and PNK-like factor</fullName>
    </submittedName>
</protein>
<dbReference type="GO" id="GO:0003906">
    <property type="term" value="F:DNA-(apurinic or apyrimidinic site) endonuclease activity"/>
    <property type="evidence" value="ECO:0007669"/>
    <property type="project" value="InterPro"/>
</dbReference>
<reference evidence="4 5" key="1">
    <citation type="journal article" date="2017" name="Nat. Ecol. Evol.">
        <title>Scallop genome provides insights into evolution of bilaterian karyotype and development.</title>
        <authorList>
            <person name="Wang S."/>
            <person name="Zhang J."/>
            <person name="Jiao W."/>
            <person name="Li J."/>
            <person name="Xun X."/>
            <person name="Sun Y."/>
            <person name="Guo X."/>
            <person name="Huan P."/>
            <person name="Dong B."/>
            <person name="Zhang L."/>
            <person name="Hu X."/>
            <person name="Sun X."/>
            <person name="Wang J."/>
            <person name="Zhao C."/>
            <person name="Wang Y."/>
            <person name="Wang D."/>
            <person name="Huang X."/>
            <person name="Wang R."/>
            <person name="Lv J."/>
            <person name="Li Y."/>
            <person name="Zhang Z."/>
            <person name="Liu B."/>
            <person name="Lu W."/>
            <person name="Hui Y."/>
            <person name="Liang J."/>
            <person name="Zhou Z."/>
            <person name="Hou R."/>
            <person name="Li X."/>
            <person name="Liu Y."/>
            <person name="Li H."/>
            <person name="Ning X."/>
            <person name="Lin Y."/>
            <person name="Zhao L."/>
            <person name="Xing Q."/>
            <person name="Dou J."/>
            <person name="Li Y."/>
            <person name="Mao J."/>
            <person name="Guo H."/>
            <person name="Dou H."/>
            <person name="Li T."/>
            <person name="Mu C."/>
            <person name="Jiang W."/>
            <person name="Fu Q."/>
            <person name="Fu X."/>
            <person name="Miao Y."/>
            <person name="Liu J."/>
            <person name="Yu Q."/>
            <person name="Li R."/>
            <person name="Liao H."/>
            <person name="Li X."/>
            <person name="Kong Y."/>
            <person name="Jiang Z."/>
            <person name="Chourrout D."/>
            <person name="Li R."/>
            <person name="Bao Z."/>
        </authorList>
    </citation>
    <scope>NUCLEOTIDE SEQUENCE [LARGE SCALE GENOMIC DNA]</scope>
    <source>
        <strain evidence="4 5">PY_sf001</strain>
    </source>
</reference>
<evidence type="ECO:0000256" key="2">
    <source>
        <dbReference type="SAM" id="MobiDB-lite"/>
    </source>
</evidence>
<organism evidence="4 5">
    <name type="scientific">Mizuhopecten yessoensis</name>
    <name type="common">Japanese scallop</name>
    <name type="synonym">Patinopecten yessoensis</name>
    <dbReference type="NCBI Taxonomy" id="6573"/>
    <lineage>
        <taxon>Eukaryota</taxon>
        <taxon>Metazoa</taxon>
        <taxon>Spiralia</taxon>
        <taxon>Lophotrochozoa</taxon>
        <taxon>Mollusca</taxon>
        <taxon>Bivalvia</taxon>
        <taxon>Autobranchia</taxon>
        <taxon>Pteriomorphia</taxon>
        <taxon>Pectinida</taxon>
        <taxon>Pectinoidea</taxon>
        <taxon>Pectinidae</taxon>
        <taxon>Mizuhopecten</taxon>
    </lineage>
</organism>
<dbReference type="EMBL" id="NEDP02002110">
    <property type="protein sequence ID" value="OWF51723.1"/>
    <property type="molecule type" value="Genomic_DNA"/>
</dbReference>
<dbReference type="GO" id="GO:0008408">
    <property type="term" value="F:3'-5' exonuclease activity"/>
    <property type="evidence" value="ECO:0007669"/>
    <property type="project" value="InterPro"/>
</dbReference>
<dbReference type="PROSITE" id="PS50172">
    <property type="entry name" value="BRCT"/>
    <property type="match status" value="1"/>
</dbReference>
<evidence type="ECO:0000256" key="1">
    <source>
        <dbReference type="SAM" id="Coils"/>
    </source>
</evidence>
<feature type="coiled-coil region" evidence="1">
    <location>
        <begin position="151"/>
        <end position="185"/>
    </location>
</feature>
<feature type="compositionally biased region" description="Basic and acidic residues" evidence="2">
    <location>
        <begin position="114"/>
        <end position="124"/>
    </location>
</feature>
<dbReference type="SUPFAM" id="SSF56399">
    <property type="entry name" value="ADP-ribosylation"/>
    <property type="match status" value="1"/>
</dbReference>
<dbReference type="InterPro" id="IPR039253">
    <property type="entry name" value="APLF"/>
</dbReference>
<keyword evidence="1" id="KW-0175">Coiled coil</keyword>
<sequence>MASLAKKAKTASTLPVCPYGARCYRKHPQHLKDFRHDTKDDGEVAGSSGSKVSASRTDALSTIDSSNLPFCKYGASCYRKNLLHFAEFTHPTTVVSKIKNDDDSDTDELSDSEDEKKGKKGEVKTDDILKRGMSLVKSYSKMSEAERKELIKKAFEAKLKLQKELKETQDEMKSKDKKLQKLQDQVSTGLLLVEGEKEALEGKKTVYFTLQAERSYKEGSADQTHFRLAESQFYRLLSGPSVGYRVSKVDYAVNPNLVKKFKSAREDLKKHRGADKSFPVLAFHGTDMKNIKPICETGFKVPGDTGFTHKTDTGYYGKGVYFSEFPSYSMSYIHGATKLLLCQVLPGKVFQCTKLIHGSALQKGHDSHTSPDKMELVIFNGNHILPSYIVHYENASTNFTYKPTGGTSDMFDPMKIAEGYGAIASSKASKTFKHEQIMFSGMFQLPQNQMLELVKMHGSEKATPKVFSILVATPNEFTTKTNKVQQAVRKGLPVVGELFVYDCIKARKLKPTAPYEFTD</sequence>
<feature type="region of interest" description="Disordered" evidence="2">
    <location>
        <begin position="34"/>
        <end position="58"/>
    </location>
</feature>
<dbReference type="GO" id="GO:0006302">
    <property type="term" value="P:double-strand break repair"/>
    <property type="evidence" value="ECO:0007669"/>
    <property type="project" value="InterPro"/>
</dbReference>
<keyword evidence="5" id="KW-1185">Reference proteome</keyword>
<evidence type="ECO:0000259" key="3">
    <source>
        <dbReference type="PROSITE" id="PS50172"/>
    </source>
</evidence>
<feature type="compositionally biased region" description="Low complexity" evidence="2">
    <location>
        <begin position="44"/>
        <end position="55"/>
    </location>
</feature>
<dbReference type="Pfam" id="PF10283">
    <property type="entry name" value="zf-CCHH"/>
    <property type="match status" value="2"/>
</dbReference>
<proteinExistence type="predicted"/>
<comment type="caution">
    <text evidence="4">The sequence shown here is derived from an EMBL/GenBank/DDBJ whole genome shotgun (WGS) entry which is preliminary data.</text>
</comment>
<dbReference type="InterPro" id="IPR012317">
    <property type="entry name" value="Poly(ADP-ribose)pol_cat_dom"/>
</dbReference>
<dbReference type="SUPFAM" id="SSF52113">
    <property type="entry name" value="BRCT domain"/>
    <property type="match status" value="1"/>
</dbReference>
<dbReference type="Gene3D" id="3.40.50.10190">
    <property type="entry name" value="BRCT domain"/>
    <property type="match status" value="1"/>
</dbReference>
<evidence type="ECO:0000313" key="4">
    <source>
        <dbReference type="EMBL" id="OWF51723.1"/>
    </source>
</evidence>
<feature type="domain" description="BRCT" evidence="3">
    <location>
        <begin position="427"/>
        <end position="517"/>
    </location>
</feature>
<dbReference type="InterPro" id="IPR001357">
    <property type="entry name" value="BRCT_dom"/>
</dbReference>
<name>A0A210QSK7_MIZYE</name>
<dbReference type="Pfam" id="PF00644">
    <property type="entry name" value="PARP"/>
    <property type="match status" value="1"/>
</dbReference>
<feature type="compositionally biased region" description="Acidic residues" evidence="2">
    <location>
        <begin position="102"/>
        <end position="113"/>
    </location>
</feature>
<dbReference type="AlphaFoldDB" id="A0A210QSK7"/>
<dbReference type="GO" id="GO:0003950">
    <property type="term" value="F:NAD+ poly-ADP-ribosyltransferase activity"/>
    <property type="evidence" value="ECO:0007669"/>
    <property type="project" value="InterPro"/>
</dbReference>
<dbReference type="InterPro" id="IPR019406">
    <property type="entry name" value="APLF_PBZ"/>
</dbReference>
<dbReference type="PANTHER" id="PTHR21315">
    <property type="entry name" value="APRATAXIN AND PNK-LIKE FACTOR-RELATED"/>
    <property type="match status" value="1"/>
</dbReference>
<dbReference type="PANTHER" id="PTHR21315:SF3">
    <property type="entry name" value="PARP DOMAIN-CONTAINING PROTEIN"/>
    <property type="match status" value="1"/>
</dbReference>
<dbReference type="SMART" id="SM00292">
    <property type="entry name" value="BRCT"/>
    <property type="match status" value="1"/>
</dbReference>
<dbReference type="InterPro" id="IPR036420">
    <property type="entry name" value="BRCT_dom_sf"/>
</dbReference>
<gene>
    <name evidence="4" type="ORF">KP79_PYT00691</name>
</gene>